<dbReference type="AlphaFoldDB" id="W1YH11"/>
<evidence type="ECO:0000256" key="1">
    <source>
        <dbReference type="SAM" id="Phobius"/>
    </source>
</evidence>
<evidence type="ECO:0000313" key="2">
    <source>
        <dbReference type="EMBL" id="ETJ41676.1"/>
    </source>
</evidence>
<keyword evidence="1" id="KW-0812">Transmembrane</keyword>
<proteinExistence type="predicted"/>
<gene>
    <name evidence="2" type="ORF">Q604_UNBC04400G0001</name>
</gene>
<protein>
    <submittedName>
        <fullName evidence="2">1,4-dihydroxy-2-naphthoate octaprenyltransferase</fullName>
    </submittedName>
</protein>
<keyword evidence="1" id="KW-0472">Membrane</keyword>
<dbReference type="GO" id="GO:0016740">
    <property type="term" value="F:transferase activity"/>
    <property type="evidence" value="ECO:0007669"/>
    <property type="project" value="UniProtKB-KW"/>
</dbReference>
<dbReference type="EMBL" id="AZMM01004400">
    <property type="protein sequence ID" value="ETJ41676.1"/>
    <property type="molecule type" value="Genomic_DNA"/>
</dbReference>
<keyword evidence="1" id="KW-1133">Transmembrane helix</keyword>
<name>W1YH11_9ZZZZ</name>
<feature type="transmembrane region" description="Helical" evidence="1">
    <location>
        <begin position="12"/>
        <end position="32"/>
    </location>
</feature>
<comment type="caution">
    <text evidence="2">The sequence shown here is derived from an EMBL/GenBank/DDBJ whole genome shotgun (WGS) entry which is preliminary data.</text>
</comment>
<feature type="non-terminal residue" evidence="2">
    <location>
        <position position="37"/>
    </location>
</feature>
<keyword evidence="2" id="KW-0808">Transferase</keyword>
<reference evidence="2" key="1">
    <citation type="submission" date="2013-12" db="EMBL/GenBank/DDBJ databases">
        <title>A Varibaculum cambriense genome reconstructed from a premature infant gut community with otherwise low bacterial novelty that shifts toward anaerobic metabolism during the third week of life.</title>
        <authorList>
            <person name="Brown C.T."/>
            <person name="Sharon I."/>
            <person name="Thomas B.C."/>
            <person name="Castelle C.J."/>
            <person name="Morowitz M.J."/>
            <person name="Banfield J.F."/>
        </authorList>
    </citation>
    <scope>NUCLEOTIDE SEQUENCE</scope>
</reference>
<sequence length="37" mass="3852">MIQEIIPLTRPRTLAAALGPTILGAAFSYYAFGAAQG</sequence>
<accession>W1YH11</accession>
<organism evidence="2">
    <name type="scientific">human gut metagenome</name>
    <dbReference type="NCBI Taxonomy" id="408170"/>
    <lineage>
        <taxon>unclassified sequences</taxon>
        <taxon>metagenomes</taxon>
        <taxon>organismal metagenomes</taxon>
    </lineage>
</organism>